<protein>
    <submittedName>
        <fullName evidence="5">LANO_0H07272g1_1</fullName>
    </submittedName>
</protein>
<evidence type="ECO:0000256" key="3">
    <source>
        <dbReference type="PROSITE-ProRule" id="PRU00023"/>
    </source>
</evidence>
<feature type="compositionally biased region" description="Polar residues" evidence="4">
    <location>
        <begin position="76"/>
        <end position="96"/>
    </location>
</feature>
<dbReference type="PRINTS" id="PR01415">
    <property type="entry name" value="ANKYRIN"/>
</dbReference>
<accession>A0A1G4KLL4</accession>
<dbReference type="SUPFAM" id="SSF48403">
    <property type="entry name" value="Ankyrin repeat"/>
    <property type="match status" value="1"/>
</dbReference>
<name>A0A1G4KLL4_9SACH</name>
<dbReference type="PROSITE" id="PS50088">
    <property type="entry name" value="ANK_REPEAT"/>
    <property type="match status" value="4"/>
</dbReference>
<sequence length="1112" mass="124056">MGDALETSNEGGDALVVKRRSLSNYLSNIQKRRQELEERAKAQQTKPAEEINSSTNYEENSESKADKASVNEENGESNMLTNNELHQPEASAQQIQKAPKPLYGCPRVAGDISGIEVSLPADANSVARLKSKNEEVNIPSGRELGGKTFDTESHTREKVWNSENKKESSLPVEKTDEEQSAEKNTDVKPPSTNEGGLVKDLPVSSNIVAGAQDIDKTKVSQEDRSNEAEAKTQRSSTVSKPINLNQDNIAIRQRSEDEESELSEVESDAPTEPASPPRPRLGRLVRGDQLRSSPSRRIPRLHTNNSEESELSDLEDLNHLPISSSILHGDSPPNRSAHIALDSSPVNFLKKSDNAPAHMKKYVAVRKPQNAKKNKVHRDAGGRTRLQVSCDKGKYDSARKLIQEGYNVDDQDNAGNCSLHEAALNGHLEIVELLLQNGANVNVQSFEPVKDTPLIDSAANGHLDVVRLLLRYNADPTIVNSKGLTAIESIEEDSDLDDDEQKIVRGIKIELKRAMKKYSGDAGRRVRSSSNNRHSDSDRSSSNVRMEDEFYWTDITSKVGREKLLRASKEGKLPYVGAYFENGGRVDFKSFLEAVRFGHEDITSLFLAFGAPANMTNREGQTPLMIALGRGHTGTVKLLLKAGADPTVRDKQGRTVLSYAKVSELGLVSKHEIGLIKSALQAVTKDDGLSNDELRDDKMDSEDVLREFKGKAVTPEPPRKASIMSPKPAIPRKRSSLADSDDPPDTLAKKGPFPEIGIGTTLAASSKSMSTYAFSASSKRPKLEASLSPGATDVLLESQRSQVATPGSSNTPKPVESASEKEERLKAEEQYRQKRQLTKKRKEQELLQKLAEDEKKRAEERERQNAERLQKLQEEKSREEEKQALQRTHAEIDRRRRIRSLYPLGLRLVNFKVSDDFQRFLPMYFVTLGGQRHVLDLQVCVFLKDVAFLSKFHEGLEVSRIHKAQIWNIYKFIFMYGGRDLESELYTDLEAMPFRNRAELESQEQGRFLALPMHWIPWNAVTFPDNSECQRIAAQEQMVEISLWPEATVSETLDSGLDRKAPSTGMSGFDFRTDSASNLAPSARQKTQEIFPPRLRHRPNILNALKGPLPSW</sequence>
<feature type="repeat" description="ANK" evidence="3">
    <location>
        <begin position="619"/>
        <end position="651"/>
    </location>
</feature>
<dbReference type="GO" id="GO:0004842">
    <property type="term" value="F:ubiquitin-protein transferase activity"/>
    <property type="evidence" value="ECO:0007669"/>
    <property type="project" value="TreeGrafter"/>
</dbReference>
<feature type="compositionally biased region" description="Basic and acidic residues" evidence="4">
    <location>
        <begin position="818"/>
        <end position="832"/>
    </location>
</feature>
<dbReference type="GO" id="GO:0085020">
    <property type="term" value="P:protein K6-linked ubiquitination"/>
    <property type="evidence" value="ECO:0007669"/>
    <property type="project" value="TreeGrafter"/>
</dbReference>
<dbReference type="AlphaFoldDB" id="A0A1G4KLL4"/>
<dbReference type="Pfam" id="PF12796">
    <property type="entry name" value="Ank_2"/>
    <property type="match status" value="2"/>
</dbReference>
<feature type="compositionally biased region" description="Basic and acidic residues" evidence="4">
    <location>
        <begin position="149"/>
        <end position="168"/>
    </location>
</feature>
<feature type="region of interest" description="Disordered" evidence="4">
    <location>
        <begin position="131"/>
        <end position="313"/>
    </location>
</feature>
<feature type="repeat" description="ANK" evidence="3">
    <location>
        <begin position="381"/>
        <end position="413"/>
    </location>
</feature>
<keyword evidence="2 3" id="KW-0040">ANK repeat</keyword>
<dbReference type="InterPro" id="IPR002110">
    <property type="entry name" value="Ankyrin_rpt"/>
</dbReference>
<feature type="region of interest" description="Disordered" evidence="4">
    <location>
        <begin position="799"/>
        <end position="889"/>
    </location>
</feature>
<evidence type="ECO:0000256" key="1">
    <source>
        <dbReference type="ARBA" id="ARBA00022737"/>
    </source>
</evidence>
<proteinExistence type="predicted"/>
<feature type="compositionally biased region" description="Basic and acidic residues" evidence="4">
    <location>
        <begin position="842"/>
        <end position="889"/>
    </location>
</feature>
<keyword evidence="6" id="KW-1185">Reference proteome</keyword>
<evidence type="ECO:0000256" key="2">
    <source>
        <dbReference type="ARBA" id="ARBA00023043"/>
    </source>
</evidence>
<dbReference type="Gene3D" id="1.25.40.20">
    <property type="entry name" value="Ankyrin repeat-containing domain"/>
    <property type="match status" value="2"/>
</dbReference>
<dbReference type="PANTHER" id="PTHR24171:SF8">
    <property type="entry name" value="BRCA1-ASSOCIATED RING DOMAIN PROTEIN 1"/>
    <property type="match status" value="1"/>
</dbReference>
<feature type="region of interest" description="Disordered" evidence="4">
    <location>
        <begin position="520"/>
        <end position="542"/>
    </location>
</feature>
<feature type="region of interest" description="Disordered" evidence="4">
    <location>
        <begin position="689"/>
        <end position="757"/>
    </location>
</feature>
<dbReference type="EMBL" id="LT598447">
    <property type="protein sequence ID" value="SCV05428.1"/>
    <property type="molecule type" value="Genomic_DNA"/>
</dbReference>
<feature type="compositionally biased region" description="Basic and acidic residues" evidence="4">
    <location>
        <begin position="213"/>
        <end position="232"/>
    </location>
</feature>
<evidence type="ECO:0000313" key="6">
    <source>
        <dbReference type="Proteomes" id="UP000189911"/>
    </source>
</evidence>
<feature type="compositionally biased region" description="Basic and acidic residues" evidence="4">
    <location>
        <begin position="61"/>
        <end position="70"/>
    </location>
</feature>
<dbReference type="SMART" id="SM00248">
    <property type="entry name" value="ANK"/>
    <property type="match status" value="5"/>
</dbReference>
<dbReference type="PROSITE" id="PS50297">
    <property type="entry name" value="ANK_REP_REGION"/>
    <property type="match status" value="3"/>
</dbReference>
<dbReference type="Proteomes" id="UP000189911">
    <property type="component" value="Chromosome H"/>
</dbReference>
<feature type="compositionally biased region" description="Basic and acidic residues" evidence="4">
    <location>
        <begin position="689"/>
        <end position="710"/>
    </location>
</feature>
<feature type="repeat" description="ANK" evidence="3">
    <location>
        <begin position="414"/>
        <end position="446"/>
    </location>
</feature>
<gene>
    <name evidence="5" type="ORF">LANO_0H07272G</name>
</gene>
<dbReference type="OrthoDB" id="194358at2759"/>
<dbReference type="PANTHER" id="PTHR24171">
    <property type="entry name" value="ANKYRIN REPEAT DOMAIN-CONTAINING PROTEIN 39-RELATED"/>
    <property type="match status" value="1"/>
</dbReference>
<feature type="repeat" description="ANK" evidence="3">
    <location>
        <begin position="449"/>
        <end position="481"/>
    </location>
</feature>
<dbReference type="InterPro" id="IPR036770">
    <property type="entry name" value="Ankyrin_rpt-contain_sf"/>
</dbReference>
<feature type="region of interest" description="Disordered" evidence="4">
    <location>
        <begin position="34"/>
        <end position="108"/>
    </location>
</feature>
<dbReference type="Pfam" id="PF00023">
    <property type="entry name" value="Ank"/>
    <property type="match status" value="1"/>
</dbReference>
<evidence type="ECO:0000313" key="5">
    <source>
        <dbReference type="EMBL" id="SCV05428.1"/>
    </source>
</evidence>
<evidence type="ECO:0000256" key="4">
    <source>
        <dbReference type="SAM" id="MobiDB-lite"/>
    </source>
</evidence>
<organism evidence="5 6">
    <name type="scientific">Lachancea nothofagi CBS 11611</name>
    <dbReference type="NCBI Taxonomy" id="1266666"/>
    <lineage>
        <taxon>Eukaryota</taxon>
        <taxon>Fungi</taxon>
        <taxon>Dikarya</taxon>
        <taxon>Ascomycota</taxon>
        <taxon>Saccharomycotina</taxon>
        <taxon>Saccharomycetes</taxon>
        <taxon>Saccharomycetales</taxon>
        <taxon>Saccharomycetaceae</taxon>
        <taxon>Lachancea</taxon>
    </lineage>
</organism>
<keyword evidence="1" id="KW-0677">Repeat</keyword>
<reference evidence="6" key="1">
    <citation type="submission" date="2016-03" db="EMBL/GenBank/DDBJ databases">
        <authorList>
            <person name="Devillers Hugo."/>
        </authorList>
    </citation>
    <scope>NUCLEOTIDE SEQUENCE [LARGE SCALE GENOMIC DNA]</scope>
</reference>
<feature type="compositionally biased region" description="Polar residues" evidence="4">
    <location>
        <begin position="233"/>
        <end position="248"/>
    </location>
</feature>
<feature type="compositionally biased region" description="Polar residues" evidence="4">
    <location>
        <begin position="799"/>
        <end position="812"/>
    </location>
</feature>
<feature type="compositionally biased region" description="Acidic residues" evidence="4">
    <location>
        <begin position="256"/>
        <end position="269"/>
    </location>
</feature>